<proteinExistence type="predicted"/>
<keyword evidence="3" id="KW-1185">Reference proteome</keyword>
<gene>
    <name evidence="2" type="ORF">J2X20_001645</name>
</gene>
<evidence type="ECO:0000313" key="2">
    <source>
        <dbReference type="EMBL" id="MDR7269016.1"/>
    </source>
</evidence>
<evidence type="ECO:0000313" key="3">
    <source>
        <dbReference type="Proteomes" id="UP001180453"/>
    </source>
</evidence>
<comment type="caution">
    <text evidence="2">The sequence shown here is derived from an EMBL/GenBank/DDBJ whole genome shotgun (WGS) entry which is preliminary data.</text>
</comment>
<accession>A0ABU1YLD6</accession>
<feature type="domain" description="Type 4 fimbrial biogenesis protein PilX N-terminal" evidence="1">
    <location>
        <begin position="15"/>
        <end position="65"/>
    </location>
</feature>
<evidence type="ECO:0000259" key="1">
    <source>
        <dbReference type="Pfam" id="PF14341"/>
    </source>
</evidence>
<sequence length="216" mass="23026">MPPLNARPLRQAGQRGLVLVLALVVLAAMSLAAVGLMRGVFGSNRVAGNLAYQQAAVQAADVGVETAIAWLEQRTRELEQPNPNVATLSLANKLYSNIVRGTGEPYAYVATRADPPANQTWDAFWQTLTTANVVNNLPVDAAGNQVSFVIHRLCANAGEPSVSRCEAAPVLPAAIQTSSKSSSLKLKEASQVYYRITVRVLGPRNATSFIQTMVAI</sequence>
<dbReference type="RefSeq" id="WP_310263292.1">
    <property type="nucleotide sequence ID" value="NZ_JAVDXU010000001.1"/>
</dbReference>
<organism evidence="2 3">
    <name type="scientific">Roseateles saccharophilus</name>
    <name type="common">Pseudomonas saccharophila</name>
    <dbReference type="NCBI Taxonomy" id="304"/>
    <lineage>
        <taxon>Bacteria</taxon>
        <taxon>Pseudomonadati</taxon>
        <taxon>Pseudomonadota</taxon>
        <taxon>Betaproteobacteria</taxon>
        <taxon>Burkholderiales</taxon>
        <taxon>Sphaerotilaceae</taxon>
        <taxon>Roseateles</taxon>
    </lineage>
</organism>
<dbReference type="InterPro" id="IPR025746">
    <property type="entry name" value="PilX_N_dom"/>
</dbReference>
<name>A0ABU1YLD6_ROSSA</name>
<dbReference type="Proteomes" id="UP001180453">
    <property type="component" value="Unassembled WGS sequence"/>
</dbReference>
<protein>
    <submittedName>
        <fullName evidence="2">Tfp pilus assembly protein PilX</fullName>
    </submittedName>
</protein>
<dbReference type="Pfam" id="PF14341">
    <property type="entry name" value="PilX_N"/>
    <property type="match status" value="1"/>
</dbReference>
<reference evidence="2 3" key="1">
    <citation type="submission" date="2023-07" db="EMBL/GenBank/DDBJ databases">
        <title>Sorghum-associated microbial communities from plants grown in Nebraska, USA.</title>
        <authorList>
            <person name="Schachtman D."/>
        </authorList>
    </citation>
    <scope>NUCLEOTIDE SEQUENCE [LARGE SCALE GENOMIC DNA]</scope>
    <source>
        <strain evidence="2 3">BE314</strain>
    </source>
</reference>
<dbReference type="EMBL" id="JAVDXU010000001">
    <property type="protein sequence ID" value="MDR7269016.1"/>
    <property type="molecule type" value="Genomic_DNA"/>
</dbReference>